<name>A0A8S5RZ26_9CAUD</name>
<evidence type="ECO:0008006" key="2">
    <source>
        <dbReference type="Google" id="ProtNLM"/>
    </source>
</evidence>
<proteinExistence type="predicted"/>
<evidence type="ECO:0000313" key="1">
    <source>
        <dbReference type="EMBL" id="DAF43897.1"/>
    </source>
</evidence>
<dbReference type="PROSITE" id="PS51257">
    <property type="entry name" value="PROKAR_LIPOPROTEIN"/>
    <property type="match status" value="1"/>
</dbReference>
<organism evidence="1">
    <name type="scientific">Myoviridae sp. ctNQV2</name>
    <dbReference type="NCBI Taxonomy" id="2827683"/>
    <lineage>
        <taxon>Viruses</taxon>
        <taxon>Duplodnaviria</taxon>
        <taxon>Heunggongvirae</taxon>
        <taxon>Uroviricota</taxon>
        <taxon>Caudoviricetes</taxon>
    </lineage>
</organism>
<protein>
    <recommendedName>
        <fullName evidence="2">Lipoprotein</fullName>
    </recommendedName>
</protein>
<reference evidence="1" key="1">
    <citation type="journal article" date="2021" name="Proc. Natl. Acad. Sci. U.S.A.">
        <title>A Catalog of Tens of Thousands of Viruses from Human Metagenomes Reveals Hidden Associations with Chronic Diseases.</title>
        <authorList>
            <person name="Tisza M.J."/>
            <person name="Buck C.B."/>
        </authorList>
    </citation>
    <scope>NUCLEOTIDE SEQUENCE</scope>
    <source>
        <strain evidence="1">CtNQV2</strain>
    </source>
</reference>
<sequence length="88" mass="10194">MKISLKDMKKICYIIALFGLMSCQNNNAPKLNLEREHIFKDQYGTSLYSKEFTYKGHDYIWFNSSTGYDGASGFVHNPDCQCHKKESN</sequence>
<dbReference type="EMBL" id="BK032510">
    <property type="protein sequence ID" value="DAF43897.1"/>
    <property type="molecule type" value="Genomic_DNA"/>
</dbReference>
<accession>A0A8S5RZ26</accession>